<dbReference type="InterPro" id="IPR036890">
    <property type="entry name" value="HATPase_C_sf"/>
</dbReference>
<dbReference type="Pfam" id="PF11808">
    <property type="entry name" value="PhoR"/>
    <property type="match status" value="1"/>
</dbReference>
<keyword evidence="12 22" id="KW-0418">Kinase</keyword>
<protein>
    <recommendedName>
        <fullName evidence="4">Phosphate regulon sensor protein PhoR</fullName>
        <ecNumber evidence="3">2.7.13.3</ecNumber>
    </recommendedName>
</protein>
<dbReference type="InterPro" id="IPR021766">
    <property type="entry name" value="PhoR_N"/>
</dbReference>
<dbReference type="Pfam" id="PF13188">
    <property type="entry name" value="PAS_8"/>
    <property type="match status" value="1"/>
</dbReference>
<dbReference type="InterPro" id="IPR035965">
    <property type="entry name" value="PAS-like_dom_sf"/>
</dbReference>
<keyword evidence="11" id="KW-0547">Nucleotide-binding</keyword>
<evidence type="ECO:0000313" key="23">
    <source>
        <dbReference type="Proteomes" id="UP001449225"/>
    </source>
</evidence>
<accession>A0ABU9TUD6</accession>
<dbReference type="NCBIfam" id="TIGR02966">
    <property type="entry name" value="phoR_proteo"/>
    <property type="match status" value="1"/>
</dbReference>
<dbReference type="InterPro" id="IPR050351">
    <property type="entry name" value="BphY/WalK/GraS-like"/>
</dbReference>
<evidence type="ECO:0000256" key="11">
    <source>
        <dbReference type="ARBA" id="ARBA00022741"/>
    </source>
</evidence>
<evidence type="ECO:0000256" key="13">
    <source>
        <dbReference type="ARBA" id="ARBA00022840"/>
    </source>
</evidence>
<dbReference type="InterPro" id="IPR005467">
    <property type="entry name" value="His_kinase_dom"/>
</dbReference>
<dbReference type="GO" id="GO:0004673">
    <property type="term" value="F:protein histidine kinase activity"/>
    <property type="evidence" value="ECO:0007669"/>
    <property type="project" value="UniProtKB-EC"/>
</dbReference>
<reference evidence="22 23" key="1">
    <citation type="submission" date="2024-03" db="EMBL/GenBank/DDBJ databases">
        <title>Community enrichment and isolation of bacterial strains for fucoidan degradation.</title>
        <authorList>
            <person name="Sichert A."/>
        </authorList>
    </citation>
    <scope>NUCLEOTIDE SEQUENCE [LARGE SCALE GENOMIC DNA]</scope>
    <source>
        <strain evidence="22 23">AS76</strain>
    </source>
</reference>
<evidence type="ECO:0000256" key="16">
    <source>
        <dbReference type="ARBA" id="ARBA00023136"/>
    </source>
</evidence>
<comment type="caution">
    <text evidence="22">The sequence shown here is derived from an EMBL/GenBank/DDBJ whole genome shotgun (WGS) entry which is preliminary data.</text>
</comment>
<dbReference type="SUPFAM" id="SSF55874">
    <property type="entry name" value="ATPase domain of HSP90 chaperone/DNA topoisomerase II/histidine kinase"/>
    <property type="match status" value="1"/>
</dbReference>
<dbReference type="Pfam" id="PF00512">
    <property type="entry name" value="HisKA"/>
    <property type="match status" value="1"/>
</dbReference>
<dbReference type="InterPro" id="IPR003594">
    <property type="entry name" value="HATPase_dom"/>
</dbReference>
<dbReference type="PROSITE" id="PS50109">
    <property type="entry name" value="HIS_KIN"/>
    <property type="match status" value="1"/>
</dbReference>
<evidence type="ECO:0000256" key="6">
    <source>
        <dbReference type="ARBA" id="ARBA00022475"/>
    </source>
</evidence>
<gene>
    <name evidence="22" type="primary">phoR</name>
    <name evidence="22" type="ORF">WNY58_13070</name>
</gene>
<evidence type="ECO:0000256" key="2">
    <source>
        <dbReference type="ARBA" id="ARBA00004236"/>
    </source>
</evidence>
<proteinExistence type="predicted"/>
<evidence type="ECO:0000256" key="7">
    <source>
        <dbReference type="ARBA" id="ARBA00022553"/>
    </source>
</evidence>
<feature type="transmembrane region" description="Helical" evidence="19">
    <location>
        <begin position="12"/>
        <end position="43"/>
    </location>
</feature>
<evidence type="ECO:0000256" key="5">
    <source>
        <dbReference type="ARBA" id="ARBA00022448"/>
    </source>
</evidence>
<evidence type="ECO:0000256" key="3">
    <source>
        <dbReference type="ARBA" id="ARBA00012438"/>
    </source>
</evidence>
<evidence type="ECO:0000256" key="14">
    <source>
        <dbReference type="ARBA" id="ARBA00022989"/>
    </source>
</evidence>
<evidence type="ECO:0000256" key="19">
    <source>
        <dbReference type="SAM" id="Phobius"/>
    </source>
</evidence>
<name>A0ABU9TUD6_9GAMM</name>
<evidence type="ECO:0000256" key="18">
    <source>
        <dbReference type="SAM" id="MobiDB-lite"/>
    </source>
</evidence>
<evidence type="ECO:0000256" key="4">
    <source>
        <dbReference type="ARBA" id="ARBA00019665"/>
    </source>
</evidence>
<dbReference type="Gene3D" id="1.10.287.130">
    <property type="match status" value="1"/>
</dbReference>
<evidence type="ECO:0000313" key="22">
    <source>
        <dbReference type="EMBL" id="MEM5537321.1"/>
    </source>
</evidence>
<keyword evidence="10 19" id="KW-0812">Transmembrane</keyword>
<evidence type="ECO:0000259" key="21">
    <source>
        <dbReference type="PROSITE" id="PS50112"/>
    </source>
</evidence>
<feature type="domain" description="PAS" evidence="21">
    <location>
        <begin position="88"/>
        <end position="149"/>
    </location>
</feature>
<dbReference type="Pfam" id="PF02518">
    <property type="entry name" value="HATPase_c"/>
    <property type="match status" value="1"/>
</dbReference>
<dbReference type="SMART" id="SM00388">
    <property type="entry name" value="HisKA"/>
    <property type="match status" value="1"/>
</dbReference>
<dbReference type="CDD" id="cd00082">
    <property type="entry name" value="HisKA"/>
    <property type="match status" value="1"/>
</dbReference>
<evidence type="ECO:0000256" key="12">
    <source>
        <dbReference type="ARBA" id="ARBA00022777"/>
    </source>
</evidence>
<dbReference type="PANTHER" id="PTHR45453">
    <property type="entry name" value="PHOSPHATE REGULON SENSOR PROTEIN PHOR"/>
    <property type="match status" value="1"/>
</dbReference>
<keyword evidence="8" id="KW-0592">Phosphate transport</keyword>
<dbReference type="InterPro" id="IPR014310">
    <property type="entry name" value="Sig_transdc_His_kinase_PhoR"/>
</dbReference>
<dbReference type="RefSeq" id="WP_342854742.1">
    <property type="nucleotide sequence ID" value="NZ_JBBMRA010000013.1"/>
</dbReference>
<feature type="region of interest" description="Disordered" evidence="18">
    <location>
        <begin position="428"/>
        <end position="454"/>
    </location>
</feature>
<dbReference type="Gene3D" id="3.30.450.20">
    <property type="entry name" value="PAS domain"/>
    <property type="match status" value="1"/>
</dbReference>
<evidence type="ECO:0000256" key="8">
    <source>
        <dbReference type="ARBA" id="ARBA00022592"/>
    </source>
</evidence>
<keyword evidence="14 19" id="KW-1133">Transmembrane helix</keyword>
<keyword evidence="6" id="KW-1003">Cell membrane</keyword>
<evidence type="ECO:0000256" key="15">
    <source>
        <dbReference type="ARBA" id="ARBA00023012"/>
    </source>
</evidence>
<sequence length="454" mass="51816">MQKNRHSMLTNLMVVGGVSFTVGLMLGYPGWTMCLGLIAWSLVQIRQFNKLRDWFHEDTTHAELPETTGHWGEIFDELSRLQRSQNARETLLRNVIARFQDSTSALQDAIIIIDQNHNLEWWNKSANRLLGLDNQADQGKPVMNLLRDPRFVRYYTRGQYNDPITLPSPAHNDLKIQYQITRFGAADRLLVARDVSRIMRLEQTRQDFVANASHELRTPLTVIRGYLETFLDQDLPRPLIRGLGSMQQQARRMENLVSDLLLLSRLEASHQISDEQPIQIHTVIQHIMEGAEQLAQEKGHTFTVDIDPLHDLSGQEIELHSAFSNLVYNAVRYTPAEGHIKISWWVDEQGGHFSVKDNGPGIESIHLPRLTERFYRVDESRSSASGGTGLGLAIVKHVLARHHGQLTIKSKVGKGSTFACHFPPEIITTRQEPDDNSYEEQKQLGFEQAPREDQ</sequence>
<dbReference type="EMBL" id="JBBMRA010000013">
    <property type="protein sequence ID" value="MEM5537321.1"/>
    <property type="molecule type" value="Genomic_DNA"/>
</dbReference>
<evidence type="ECO:0000256" key="10">
    <source>
        <dbReference type="ARBA" id="ARBA00022692"/>
    </source>
</evidence>
<comment type="function">
    <text evidence="17">Member of the two-component regulatory system PhoR/PhoB involved in the phosphate regulon genes expression. PhoR may function as a membrane-associated protein kinase that phosphorylates PhoB in response to environmental signals.</text>
</comment>
<evidence type="ECO:0000256" key="9">
    <source>
        <dbReference type="ARBA" id="ARBA00022679"/>
    </source>
</evidence>
<dbReference type="Gene3D" id="3.30.565.10">
    <property type="entry name" value="Histidine kinase-like ATPase, C-terminal domain"/>
    <property type="match status" value="1"/>
</dbReference>
<evidence type="ECO:0000256" key="1">
    <source>
        <dbReference type="ARBA" id="ARBA00000085"/>
    </source>
</evidence>
<dbReference type="PRINTS" id="PR00344">
    <property type="entry name" value="BCTRLSENSOR"/>
</dbReference>
<keyword evidence="13" id="KW-0067">ATP-binding</keyword>
<evidence type="ECO:0000259" key="20">
    <source>
        <dbReference type="PROSITE" id="PS50109"/>
    </source>
</evidence>
<dbReference type="PANTHER" id="PTHR45453:SF1">
    <property type="entry name" value="PHOSPHATE REGULON SENSOR PROTEIN PHOR"/>
    <property type="match status" value="1"/>
</dbReference>
<comment type="catalytic activity">
    <reaction evidence="1">
        <text>ATP + protein L-histidine = ADP + protein N-phospho-L-histidine.</text>
        <dbReference type="EC" id="2.7.13.3"/>
    </reaction>
</comment>
<comment type="subcellular location">
    <subcellularLocation>
        <location evidence="2">Cell membrane</location>
    </subcellularLocation>
</comment>
<dbReference type="InterPro" id="IPR004358">
    <property type="entry name" value="Sig_transdc_His_kin-like_C"/>
</dbReference>
<organism evidence="22 23">
    <name type="scientific">Neptuniibacter pectenicola</name>
    <dbReference type="NCBI Taxonomy" id="1806669"/>
    <lineage>
        <taxon>Bacteria</taxon>
        <taxon>Pseudomonadati</taxon>
        <taxon>Pseudomonadota</taxon>
        <taxon>Gammaproteobacteria</taxon>
        <taxon>Oceanospirillales</taxon>
        <taxon>Oceanospirillaceae</taxon>
        <taxon>Neptuniibacter</taxon>
    </lineage>
</organism>
<keyword evidence="7" id="KW-0597">Phosphoprotein</keyword>
<dbReference type="Proteomes" id="UP001449225">
    <property type="component" value="Unassembled WGS sequence"/>
</dbReference>
<dbReference type="InterPro" id="IPR000014">
    <property type="entry name" value="PAS"/>
</dbReference>
<dbReference type="InterPro" id="IPR036097">
    <property type="entry name" value="HisK_dim/P_sf"/>
</dbReference>
<dbReference type="SUPFAM" id="SSF47384">
    <property type="entry name" value="Homodimeric domain of signal transducing histidine kinase"/>
    <property type="match status" value="1"/>
</dbReference>
<keyword evidence="15" id="KW-0902">Two-component regulatory system</keyword>
<keyword evidence="23" id="KW-1185">Reference proteome</keyword>
<dbReference type="SUPFAM" id="SSF55785">
    <property type="entry name" value="PYP-like sensor domain (PAS domain)"/>
    <property type="match status" value="1"/>
</dbReference>
<dbReference type="EC" id="2.7.13.3" evidence="3"/>
<keyword evidence="16 19" id="KW-0472">Membrane</keyword>
<evidence type="ECO:0000256" key="17">
    <source>
        <dbReference type="ARBA" id="ARBA00025207"/>
    </source>
</evidence>
<feature type="domain" description="Histidine kinase" evidence="20">
    <location>
        <begin position="211"/>
        <end position="426"/>
    </location>
</feature>
<keyword evidence="9 22" id="KW-0808">Transferase</keyword>
<keyword evidence="5" id="KW-0813">Transport</keyword>
<dbReference type="PROSITE" id="PS50112">
    <property type="entry name" value="PAS"/>
    <property type="match status" value="1"/>
</dbReference>
<dbReference type="InterPro" id="IPR003661">
    <property type="entry name" value="HisK_dim/P_dom"/>
</dbReference>
<dbReference type="SMART" id="SM00387">
    <property type="entry name" value="HATPase_c"/>
    <property type="match status" value="1"/>
</dbReference>